<dbReference type="Proteomes" id="UP000032024">
    <property type="component" value="Chromosome"/>
</dbReference>
<evidence type="ECO:0000313" key="3">
    <source>
        <dbReference type="Proteomes" id="UP000032024"/>
    </source>
</evidence>
<feature type="region of interest" description="Disordered" evidence="1">
    <location>
        <begin position="1"/>
        <end position="37"/>
    </location>
</feature>
<sequence length="49" mass="5868">MPFPFRPGRKRFKNGRPLKRPLTKKRPAKPARYRNHCSYLSVHNRGVLH</sequence>
<dbReference type="AlphaFoldDB" id="A0AAN0T5Q3"/>
<accession>A0AAN0T5Q3</accession>
<evidence type="ECO:0000256" key="1">
    <source>
        <dbReference type="SAM" id="MobiDB-lite"/>
    </source>
</evidence>
<organism evidence="2 3">
    <name type="scientific">Heyndrickxia coagulans</name>
    <name type="common">Weizmannia coagulans</name>
    <dbReference type="NCBI Taxonomy" id="1398"/>
    <lineage>
        <taxon>Bacteria</taxon>
        <taxon>Bacillati</taxon>
        <taxon>Bacillota</taxon>
        <taxon>Bacilli</taxon>
        <taxon>Bacillales</taxon>
        <taxon>Bacillaceae</taxon>
        <taxon>Heyndrickxia</taxon>
    </lineage>
</organism>
<keyword evidence="3" id="KW-1185">Reference proteome</keyword>
<gene>
    <name evidence="2" type="ORF">SB48_HM08orf03970</name>
</gene>
<name>A0AAN0T5Q3_HEYCO</name>
<dbReference type="EMBL" id="CP010525">
    <property type="protein sequence ID" value="AJO23297.1"/>
    <property type="molecule type" value="Genomic_DNA"/>
</dbReference>
<reference evidence="3" key="1">
    <citation type="submission" date="2015-01" db="EMBL/GenBank/DDBJ databases">
        <title>Comparative genome analysis of Bacillus coagulans HM-08, Clostridium butyricum HM-68, Bacillus subtilis HM-66 and Bacillus paralicheniformis BL-09.</title>
        <authorList>
            <person name="Zhang H."/>
        </authorList>
    </citation>
    <scope>NUCLEOTIDE SEQUENCE [LARGE SCALE GENOMIC DNA]</scope>
    <source>
        <strain evidence="3">HM-08</strain>
    </source>
</reference>
<proteinExistence type="predicted"/>
<protein>
    <submittedName>
        <fullName evidence="2">Uncharacterized protein</fullName>
    </submittedName>
</protein>
<evidence type="ECO:0000313" key="2">
    <source>
        <dbReference type="EMBL" id="AJO23297.1"/>
    </source>
</evidence>
<feature type="compositionally biased region" description="Basic residues" evidence="1">
    <location>
        <begin position="7"/>
        <end position="35"/>
    </location>
</feature>